<sequence length="141" mass="15789">MYLSDLEDCGNFILIQGDHNDAFIFFFCGYKYTMMHSSDQDTTDLQYFTTHFQHKYAETPTLHTDSNTFLTYLHKYSILLRAMAHIWDSAECPAWPHLHDGCPRAGLAAAADGLEAALAGLVATEAAARSEQAENKNKPPL</sequence>
<keyword evidence="2" id="KW-1185">Reference proteome</keyword>
<dbReference type="Gramene" id="KQL13798">
    <property type="protein sequence ID" value="KQL13798"/>
    <property type="gene ID" value="SETIT_023580mg"/>
</dbReference>
<accession>K3ZAK9</accession>
<reference evidence="1" key="2">
    <citation type="submission" date="2018-08" db="UniProtKB">
        <authorList>
            <consortium name="EnsemblPlants"/>
        </authorList>
    </citation>
    <scope>IDENTIFICATION</scope>
    <source>
        <strain evidence="1">Yugu1</strain>
    </source>
</reference>
<proteinExistence type="predicted"/>
<protein>
    <submittedName>
        <fullName evidence="1">Uncharacterized protein</fullName>
    </submittedName>
</protein>
<name>K3ZAK9_SETIT</name>
<dbReference type="EnsemblPlants" id="KQL13798">
    <property type="protein sequence ID" value="KQL13798"/>
    <property type="gene ID" value="SETIT_023580mg"/>
</dbReference>
<dbReference type="HOGENOM" id="CLU_1828676_0_0_1"/>
<organism evidence="1 2">
    <name type="scientific">Setaria italica</name>
    <name type="common">Foxtail millet</name>
    <name type="synonym">Panicum italicum</name>
    <dbReference type="NCBI Taxonomy" id="4555"/>
    <lineage>
        <taxon>Eukaryota</taxon>
        <taxon>Viridiplantae</taxon>
        <taxon>Streptophyta</taxon>
        <taxon>Embryophyta</taxon>
        <taxon>Tracheophyta</taxon>
        <taxon>Spermatophyta</taxon>
        <taxon>Magnoliopsida</taxon>
        <taxon>Liliopsida</taxon>
        <taxon>Poales</taxon>
        <taxon>Poaceae</taxon>
        <taxon>PACMAD clade</taxon>
        <taxon>Panicoideae</taxon>
        <taxon>Panicodae</taxon>
        <taxon>Paniceae</taxon>
        <taxon>Cenchrinae</taxon>
        <taxon>Setaria</taxon>
    </lineage>
</organism>
<dbReference type="Proteomes" id="UP000004995">
    <property type="component" value="Unassembled WGS sequence"/>
</dbReference>
<reference evidence="2" key="1">
    <citation type="journal article" date="2012" name="Nat. Biotechnol.">
        <title>Reference genome sequence of the model plant Setaria.</title>
        <authorList>
            <person name="Bennetzen J.L."/>
            <person name="Schmutz J."/>
            <person name="Wang H."/>
            <person name="Percifield R."/>
            <person name="Hawkins J."/>
            <person name="Pontaroli A.C."/>
            <person name="Estep M."/>
            <person name="Feng L."/>
            <person name="Vaughn J.N."/>
            <person name="Grimwood J."/>
            <person name="Jenkins J."/>
            <person name="Barry K."/>
            <person name="Lindquist E."/>
            <person name="Hellsten U."/>
            <person name="Deshpande S."/>
            <person name="Wang X."/>
            <person name="Wu X."/>
            <person name="Mitros T."/>
            <person name="Triplett J."/>
            <person name="Yang X."/>
            <person name="Ye C.Y."/>
            <person name="Mauro-Herrera M."/>
            <person name="Wang L."/>
            <person name="Li P."/>
            <person name="Sharma M."/>
            <person name="Sharma R."/>
            <person name="Ronald P.C."/>
            <person name="Panaud O."/>
            <person name="Kellogg E.A."/>
            <person name="Brutnell T.P."/>
            <person name="Doust A.N."/>
            <person name="Tuskan G.A."/>
            <person name="Rokhsar D."/>
            <person name="Devos K.M."/>
        </authorList>
    </citation>
    <scope>NUCLEOTIDE SEQUENCE [LARGE SCALE GENOMIC DNA]</scope>
    <source>
        <strain evidence="2">cv. Yugu1</strain>
    </source>
</reference>
<dbReference type="InParanoid" id="K3ZAK9"/>
<evidence type="ECO:0000313" key="2">
    <source>
        <dbReference type="Proteomes" id="UP000004995"/>
    </source>
</evidence>
<dbReference type="EMBL" id="AGNK02001480">
    <property type="status" value="NOT_ANNOTATED_CDS"/>
    <property type="molecule type" value="Genomic_DNA"/>
</dbReference>
<evidence type="ECO:0000313" key="1">
    <source>
        <dbReference type="EnsemblPlants" id="KQL13798"/>
    </source>
</evidence>
<dbReference type="AlphaFoldDB" id="K3ZAK9"/>